<evidence type="ECO:0000256" key="1">
    <source>
        <dbReference type="SAM" id="MobiDB-lite"/>
    </source>
</evidence>
<gene>
    <name evidence="2" type="ORF">AVDCRST_MAG59-3011</name>
</gene>
<name>A0A6J4V0N6_9BACT</name>
<reference evidence="2" key="1">
    <citation type="submission" date="2020-02" db="EMBL/GenBank/DDBJ databases">
        <authorList>
            <person name="Meier V. D."/>
        </authorList>
    </citation>
    <scope>NUCLEOTIDE SEQUENCE</scope>
    <source>
        <strain evidence="2">AVDCRST_MAG59</strain>
    </source>
</reference>
<dbReference type="InterPro" id="IPR018072">
    <property type="entry name" value="Conotoxin_a-typ_CS"/>
</dbReference>
<dbReference type="PROSITE" id="PS60014">
    <property type="entry name" value="ALPHA_CONOTOXIN"/>
    <property type="match status" value="1"/>
</dbReference>
<accession>A0A6J4V0N6</accession>
<proteinExistence type="predicted"/>
<protein>
    <submittedName>
        <fullName evidence="2">Uncharacterized protein</fullName>
    </submittedName>
</protein>
<feature type="compositionally biased region" description="Basic and acidic residues" evidence="1">
    <location>
        <begin position="194"/>
        <end position="226"/>
    </location>
</feature>
<evidence type="ECO:0000313" key="2">
    <source>
        <dbReference type="EMBL" id="CAA9565738.1"/>
    </source>
</evidence>
<organism evidence="2">
    <name type="scientific">uncultured Thermomicrobiales bacterium</name>
    <dbReference type="NCBI Taxonomy" id="1645740"/>
    <lineage>
        <taxon>Bacteria</taxon>
        <taxon>Pseudomonadati</taxon>
        <taxon>Thermomicrobiota</taxon>
        <taxon>Thermomicrobia</taxon>
        <taxon>Thermomicrobiales</taxon>
        <taxon>environmental samples</taxon>
    </lineage>
</organism>
<dbReference type="AlphaFoldDB" id="A0A6J4V0N6"/>
<dbReference type="EMBL" id="CADCWF010000204">
    <property type="protein sequence ID" value="CAA9565738.1"/>
    <property type="molecule type" value="Genomic_DNA"/>
</dbReference>
<sequence>MVGTSFDRLAVAVDCIRGKATRRGALATSSGVIAPPATGAAPRSCTSPGFECRRDGDCCSGRCTRNICAYNGAGSCQNIGFGCRRNSDCCSDRCDNNRCVSGSGGGSGQSNGFGCFNDRDCCNGRCERNICVSGGGGGGGGCPSGFSSCGGAAGPGCCPVNTRCCRGGFSSGCCPSDHRCRSNGQCALRRTSRGTRDGGDERTTPRIERVPSRGDWERRDAAGRNR</sequence>
<feature type="region of interest" description="Disordered" evidence="1">
    <location>
        <begin position="192"/>
        <end position="226"/>
    </location>
</feature>